<keyword evidence="2" id="KW-0238">DNA-binding</keyword>
<sequence length="288" mass="33626">MNMDKAKAYAQRFDRVFEYIEQHLDEPLTVEQLSRVAHFSKFHFHRQFSQYVGIGVFAYVRQLRLRQASYRLVFRRHERIIDIALDAGFESPEAFSRAFRQVFGQSPSQFRKSPQWQPWSESFRLPHRERREKMDVKIVDFAETQIAVLAHRGAPEQLNDSALKFIEWRKQSRLSPVKTSRTFGIAYDDPESTEPELFRFDICGAVSEKVPNNPQGVGNGVIPGGRCAVVRHLGSHDRIGETVYPLYRAWLPESGEKLRDFPLYFHYLNLIPDVAEHELVTDIYLPLK</sequence>
<dbReference type="GO" id="GO:0003700">
    <property type="term" value="F:DNA-binding transcription factor activity"/>
    <property type="evidence" value="ECO:0007669"/>
    <property type="project" value="InterPro"/>
</dbReference>
<name>A5GAH2_GEOUR</name>
<evidence type="ECO:0000259" key="4">
    <source>
        <dbReference type="PROSITE" id="PS01124"/>
    </source>
</evidence>
<gene>
    <name evidence="5" type="ordered locus">Gura_1217</name>
</gene>
<dbReference type="InterPro" id="IPR009057">
    <property type="entry name" value="Homeodomain-like_sf"/>
</dbReference>
<dbReference type="SMART" id="SM00342">
    <property type="entry name" value="HTH_ARAC"/>
    <property type="match status" value="1"/>
</dbReference>
<evidence type="ECO:0000256" key="3">
    <source>
        <dbReference type="ARBA" id="ARBA00023163"/>
    </source>
</evidence>
<reference evidence="5 6" key="1">
    <citation type="submission" date="2007-05" db="EMBL/GenBank/DDBJ databases">
        <title>Complete sequence of Geobacter uraniireducens Rf4.</title>
        <authorList>
            <consortium name="US DOE Joint Genome Institute"/>
            <person name="Copeland A."/>
            <person name="Lucas S."/>
            <person name="Lapidus A."/>
            <person name="Barry K."/>
            <person name="Detter J.C."/>
            <person name="Glavina del Rio T."/>
            <person name="Hammon N."/>
            <person name="Israni S."/>
            <person name="Dalin E."/>
            <person name="Tice H."/>
            <person name="Pitluck S."/>
            <person name="Chertkov O."/>
            <person name="Brettin T."/>
            <person name="Bruce D."/>
            <person name="Han C."/>
            <person name="Schmutz J."/>
            <person name="Larimer F."/>
            <person name="Land M."/>
            <person name="Hauser L."/>
            <person name="Kyrpides N."/>
            <person name="Mikhailova N."/>
            <person name="Shelobolina E."/>
            <person name="Aklujkar M."/>
            <person name="Lovley D."/>
            <person name="Richardson P."/>
        </authorList>
    </citation>
    <scope>NUCLEOTIDE SEQUENCE [LARGE SCALE GENOMIC DNA]</scope>
    <source>
        <strain evidence="5 6">Rf4</strain>
    </source>
</reference>
<evidence type="ECO:0000256" key="2">
    <source>
        <dbReference type="ARBA" id="ARBA00023125"/>
    </source>
</evidence>
<keyword evidence="6" id="KW-1185">Reference proteome</keyword>
<dbReference type="KEGG" id="gur:Gura_1217"/>
<dbReference type="STRING" id="351605.Gura_1217"/>
<dbReference type="PROSITE" id="PS01124">
    <property type="entry name" value="HTH_ARAC_FAMILY_2"/>
    <property type="match status" value="1"/>
</dbReference>
<dbReference type="SMART" id="SM00871">
    <property type="entry name" value="AraC_E_bind"/>
    <property type="match status" value="1"/>
</dbReference>
<dbReference type="GO" id="GO:0043565">
    <property type="term" value="F:sequence-specific DNA binding"/>
    <property type="evidence" value="ECO:0007669"/>
    <property type="project" value="InterPro"/>
</dbReference>
<dbReference type="InterPro" id="IPR018062">
    <property type="entry name" value="HTH_AraC-typ_CS"/>
</dbReference>
<dbReference type="PANTHER" id="PTHR40055">
    <property type="entry name" value="TRANSCRIPTIONAL REGULATOR YGIV-RELATED"/>
    <property type="match status" value="1"/>
</dbReference>
<dbReference type="Proteomes" id="UP000006695">
    <property type="component" value="Chromosome"/>
</dbReference>
<dbReference type="InterPro" id="IPR029442">
    <property type="entry name" value="GyrI-like"/>
</dbReference>
<keyword evidence="3" id="KW-0804">Transcription</keyword>
<evidence type="ECO:0000256" key="1">
    <source>
        <dbReference type="ARBA" id="ARBA00023015"/>
    </source>
</evidence>
<dbReference type="Pfam" id="PF06445">
    <property type="entry name" value="GyrI-like"/>
    <property type="match status" value="1"/>
</dbReference>
<dbReference type="InterPro" id="IPR011256">
    <property type="entry name" value="Reg_factor_effector_dom_sf"/>
</dbReference>
<proteinExistence type="predicted"/>
<dbReference type="SUPFAM" id="SSF46689">
    <property type="entry name" value="Homeodomain-like"/>
    <property type="match status" value="2"/>
</dbReference>
<dbReference type="EMBL" id="CP000698">
    <property type="protein sequence ID" value="ABQ25421.1"/>
    <property type="molecule type" value="Genomic_DNA"/>
</dbReference>
<dbReference type="AlphaFoldDB" id="A5GAH2"/>
<evidence type="ECO:0000313" key="6">
    <source>
        <dbReference type="Proteomes" id="UP000006695"/>
    </source>
</evidence>
<protein>
    <submittedName>
        <fullName evidence="5">Transcriptional regulator, AraC family</fullName>
    </submittedName>
</protein>
<keyword evidence="1" id="KW-0805">Transcription regulation</keyword>
<dbReference type="Gene3D" id="3.20.80.10">
    <property type="entry name" value="Regulatory factor, effector binding domain"/>
    <property type="match status" value="1"/>
</dbReference>
<dbReference type="PANTHER" id="PTHR40055:SF1">
    <property type="entry name" value="TRANSCRIPTIONAL REGULATOR YGIV-RELATED"/>
    <property type="match status" value="1"/>
</dbReference>
<accession>A5GAH2</accession>
<dbReference type="Gene3D" id="1.10.10.60">
    <property type="entry name" value="Homeodomain-like"/>
    <property type="match status" value="2"/>
</dbReference>
<evidence type="ECO:0000313" key="5">
    <source>
        <dbReference type="EMBL" id="ABQ25421.1"/>
    </source>
</evidence>
<dbReference type="SUPFAM" id="SSF55136">
    <property type="entry name" value="Probable bacterial effector-binding domain"/>
    <property type="match status" value="1"/>
</dbReference>
<dbReference type="PRINTS" id="PR00032">
    <property type="entry name" value="HTHARAC"/>
</dbReference>
<dbReference type="InterPro" id="IPR050908">
    <property type="entry name" value="SmbC-like"/>
</dbReference>
<organism evidence="5 6">
    <name type="scientific">Geotalea uraniireducens (strain Rf4)</name>
    <name type="common">Geobacter uraniireducens</name>
    <dbReference type="NCBI Taxonomy" id="351605"/>
    <lineage>
        <taxon>Bacteria</taxon>
        <taxon>Pseudomonadati</taxon>
        <taxon>Thermodesulfobacteriota</taxon>
        <taxon>Desulfuromonadia</taxon>
        <taxon>Geobacterales</taxon>
        <taxon>Geobacteraceae</taxon>
        <taxon>Geotalea</taxon>
    </lineage>
</organism>
<dbReference type="Pfam" id="PF12833">
    <property type="entry name" value="HTH_18"/>
    <property type="match status" value="1"/>
</dbReference>
<dbReference type="InterPro" id="IPR010499">
    <property type="entry name" value="AraC_E-bd"/>
</dbReference>
<dbReference type="HOGENOM" id="CLU_000445_81_1_7"/>
<feature type="domain" description="HTH araC/xylS-type" evidence="4">
    <location>
        <begin position="14"/>
        <end position="113"/>
    </location>
</feature>
<dbReference type="PROSITE" id="PS00041">
    <property type="entry name" value="HTH_ARAC_FAMILY_1"/>
    <property type="match status" value="1"/>
</dbReference>
<dbReference type="InterPro" id="IPR020449">
    <property type="entry name" value="Tscrpt_reg_AraC-type_HTH"/>
</dbReference>
<dbReference type="InterPro" id="IPR018060">
    <property type="entry name" value="HTH_AraC"/>
</dbReference>